<accession>A0A412VSW3</accession>
<dbReference type="AlphaFoldDB" id="A0A412VSW3"/>
<protein>
    <submittedName>
        <fullName evidence="2">Uncharacterized protein</fullName>
    </submittedName>
</protein>
<gene>
    <name evidence="2" type="ORF">DWW27_04565</name>
</gene>
<feature type="transmembrane region" description="Helical" evidence="1">
    <location>
        <begin position="6"/>
        <end position="22"/>
    </location>
</feature>
<evidence type="ECO:0000313" key="2">
    <source>
        <dbReference type="EMBL" id="RGV12746.1"/>
    </source>
</evidence>
<keyword evidence="1" id="KW-0472">Membrane</keyword>
<reference evidence="2 3" key="1">
    <citation type="submission" date="2018-08" db="EMBL/GenBank/DDBJ databases">
        <title>A genome reference for cultivated species of the human gut microbiota.</title>
        <authorList>
            <person name="Zou Y."/>
            <person name="Xue W."/>
            <person name="Luo G."/>
        </authorList>
    </citation>
    <scope>NUCLEOTIDE SEQUENCE [LARGE SCALE GENOMIC DNA]</scope>
    <source>
        <strain evidence="2 3">AF14-8</strain>
    </source>
</reference>
<proteinExistence type="predicted"/>
<keyword evidence="1" id="KW-0812">Transmembrane</keyword>
<sequence length="126" mass="15457">MYNLHSIPPNIWFIFAFHLVLFHKYNRFRTQYYNPTRKAGLKKEYETLFYQYHRMIHSCLLESKKQKESIPSCYSSKIKVSPLPFSLSNRQNLQILSNRFTNPFKSENRTFNKSFFRFYHLYLLHT</sequence>
<organism evidence="2 3">
    <name type="scientific">Phocaeicola vulgatus</name>
    <name type="common">Bacteroides vulgatus</name>
    <dbReference type="NCBI Taxonomy" id="821"/>
    <lineage>
        <taxon>Bacteria</taxon>
        <taxon>Pseudomonadati</taxon>
        <taxon>Bacteroidota</taxon>
        <taxon>Bacteroidia</taxon>
        <taxon>Bacteroidales</taxon>
        <taxon>Bacteroidaceae</taxon>
        <taxon>Phocaeicola</taxon>
    </lineage>
</organism>
<evidence type="ECO:0000313" key="3">
    <source>
        <dbReference type="Proteomes" id="UP000285379"/>
    </source>
</evidence>
<dbReference type="EMBL" id="QRYT01000007">
    <property type="protein sequence ID" value="RGV12746.1"/>
    <property type="molecule type" value="Genomic_DNA"/>
</dbReference>
<evidence type="ECO:0000256" key="1">
    <source>
        <dbReference type="SAM" id="Phobius"/>
    </source>
</evidence>
<comment type="caution">
    <text evidence="2">The sequence shown here is derived from an EMBL/GenBank/DDBJ whole genome shotgun (WGS) entry which is preliminary data.</text>
</comment>
<dbReference type="Proteomes" id="UP000285379">
    <property type="component" value="Unassembled WGS sequence"/>
</dbReference>
<name>A0A412VSW3_PHOVU</name>
<keyword evidence="1" id="KW-1133">Transmembrane helix</keyword>